<protein>
    <submittedName>
        <fullName evidence="2">Uncharacterized protein</fullName>
    </submittedName>
</protein>
<gene>
    <name evidence="2" type="ORF">DQ384_35465</name>
</gene>
<comment type="caution">
    <text evidence="2">The sequence shown here is derived from an EMBL/GenBank/DDBJ whole genome shotgun (WGS) entry which is preliminary data.</text>
</comment>
<organism evidence="2 3">
    <name type="scientific">Sphaerisporangium album</name>
    <dbReference type="NCBI Taxonomy" id="509200"/>
    <lineage>
        <taxon>Bacteria</taxon>
        <taxon>Bacillati</taxon>
        <taxon>Actinomycetota</taxon>
        <taxon>Actinomycetes</taxon>
        <taxon>Streptosporangiales</taxon>
        <taxon>Streptosporangiaceae</taxon>
        <taxon>Sphaerisporangium</taxon>
    </lineage>
</organism>
<feature type="region of interest" description="Disordered" evidence="1">
    <location>
        <begin position="1"/>
        <end position="46"/>
    </location>
</feature>
<evidence type="ECO:0000256" key="1">
    <source>
        <dbReference type="SAM" id="MobiDB-lite"/>
    </source>
</evidence>
<proteinExistence type="predicted"/>
<evidence type="ECO:0000313" key="3">
    <source>
        <dbReference type="Proteomes" id="UP000253094"/>
    </source>
</evidence>
<dbReference type="AlphaFoldDB" id="A0A367EWG8"/>
<reference evidence="2 3" key="1">
    <citation type="submission" date="2018-06" db="EMBL/GenBank/DDBJ databases">
        <title>Sphaerisporangium craniellae sp. nov., isolated from a marine sponge in the South China Sea.</title>
        <authorList>
            <person name="Li L."/>
        </authorList>
    </citation>
    <scope>NUCLEOTIDE SEQUENCE [LARGE SCALE GENOMIC DNA]</scope>
    <source>
        <strain evidence="2 3">CCTCC AA 208026</strain>
    </source>
</reference>
<keyword evidence="3" id="KW-1185">Reference proteome</keyword>
<evidence type="ECO:0000313" key="2">
    <source>
        <dbReference type="EMBL" id="RCG22423.1"/>
    </source>
</evidence>
<dbReference type="Proteomes" id="UP000253094">
    <property type="component" value="Unassembled WGS sequence"/>
</dbReference>
<dbReference type="RefSeq" id="WP_114033261.1">
    <property type="nucleotide sequence ID" value="NZ_QOIL01000028.1"/>
</dbReference>
<feature type="compositionally biased region" description="Basic and acidic residues" evidence="1">
    <location>
        <begin position="13"/>
        <end position="31"/>
    </location>
</feature>
<accession>A0A367EWG8</accession>
<sequence length="87" mass="9094">MRNSDAASPSAELKTRETVEANRAGDDHEARAGQGPRDTGDAGHPAGEIKISVLRRTTLRAGLLAGFMVGVGITIDPTHSTHSTALF</sequence>
<dbReference type="EMBL" id="QOIL01000028">
    <property type="protein sequence ID" value="RCG22423.1"/>
    <property type="molecule type" value="Genomic_DNA"/>
</dbReference>
<name>A0A367EWG8_9ACTN</name>